<keyword evidence="1" id="KW-0812">Transmembrane</keyword>
<organism evidence="3 4">
    <name type="scientific">Rudanella paleaurantiibacter</name>
    <dbReference type="NCBI Taxonomy" id="2614655"/>
    <lineage>
        <taxon>Bacteria</taxon>
        <taxon>Pseudomonadati</taxon>
        <taxon>Bacteroidota</taxon>
        <taxon>Cytophagia</taxon>
        <taxon>Cytophagales</taxon>
        <taxon>Cytophagaceae</taxon>
        <taxon>Rudanella</taxon>
    </lineage>
</organism>
<reference evidence="3 4" key="1">
    <citation type="submission" date="2019-10" db="EMBL/GenBank/DDBJ databases">
        <title>Rudanella paleaurantiibacter sp. nov., isolated from sludge.</title>
        <authorList>
            <person name="Xu S.Q."/>
        </authorList>
    </citation>
    <scope>NUCLEOTIDE SEQUENCE [LARGE SCALE GENOMIC DNA]</scope>
    <source>
        <strain evidence="3 4">HX-22-17</strain>
    </source>
</reference>
<dbReference type="GO" id="GO:0000156">
    <property type="term" value="F:phosphorelay response regulator activity"/>
    <property type="evidence" value="ECO:0007669"/>
    <property type="project" value="InterPro"/>
</dbReference>
<proteinExistence type="predicted"/>
<evidence type="ECO:0000313" key="3">
    <source>
        <dbReference type="EMBL" id="KAB7732816.1"/>
    </source>
</evidence>
<sequence length="318" mass="37418">MTEPNRIPITFRTRRQWKVFLLFTLIGILLYQLMTLQRSEGSDFAPLRRGNVGHYLKMLLGYYYLFELVSVFIFVRLTLWYVRVLGIRSIEPTLGGVLRYELTLLPVFLGGILVFGPITNTLRYVAVFFPVYSWAQYFPEYFFTGRMYANYLLPFLLVGYGFVNLNLFLDYNEYQKEQLDRLRRQAASEPLESMEPTSPQPAYPSVVEASDDEGETLVPVGGIWYIEVENKNYLAYTAGRTYQLRKTLSELEAELDPQQFYRINRSVLLNLAYLKNYSFWENDKYIVRLTDGKTEFVMQRARLRELKERLSRLPAPHP</sequence>
<dbReference type="PANTHER" id="PTHR37299:SF1">
    <property type="entry name" value="STAGE 0 SPORULATION PROTEIN A HOMOLOG"/>
    <property type="match status" value="1"/>
</dbReference>
<feature type="transmembrane region" description="Helical" evidence="1">
    <location>
        <begin position="151"/>
        <end position="169"/>
    </location>
</feature>
<evidence type="ECO:0000313" key="4">
    <source>
        <dbReference type="Proteomes" id="UP000488299"/>
    </source>
</evidence>
<keyword evidence="4" id="KW-1185">Reference proteome</keyword>
<dbReference type="Pfam" id="PF04397">
    <property type="entry name" value="LytTR"/>
    <property type="match status" value="1"/>
</dbReference>
<name>A0A7J5U4W9_9BACT</name>
<evidence type="ECO:0000256" key="1">
    <source>
        <dbReference type="SAM" id="Phobius"/>
    </source>
</evidence>
<evidence type="ECO:0000259" key="2">
    <source>
        <dbReference type="PROSITE" id="PS50930"/>
    </source>
</evidence>
<feature type="domain" description="HTH LytTR-type" evidence="2">
    <location>
        <begin position="207"/>
        <end position="312"/>
    </location>
</feature>
<gene>
    <name evidence="3" type="ORF">F5984_02375</name>
</gene>
<dbReference type="InterPro" id="IPR046947">
    <property type="entry name" value="LytR-like"/>
</dbReference>
<dbReference type="EMBL" id="WELI01000001">
    <property type="protein sequence ID" value="KAB7732816.1"/>
    <property type="molecule type" value="Genomic_DNA"/>
</dbReference>
<dbReference type="PROSITE" id="PS50930">
    <property type="entry name" value="HTH_LYTTR"/>
    <property type="match status" value="1"/>
</dbReference>
<dbReference type="GO" id="GO:0003677">
    <property type="term" value="F:DNA binding"/>
    <property type="evidence" value="ECO:0007669"/>
    <property type="project" value="InterPro"/>
</dbReference>
<feature type="transmembrane region" description="Helical" evidence="1">
    <location>
        <begin position="103"/>
        <end position="131"/>
    </location>
</feature>
<dbReference type="InterPro" id="IPR007492">
    <property type="entry name" value="LytTR_DNA-bd_dom"/>
</dbReference>
<dbReference type="RefSeq" id="WP_152122437.1">
    <property type="nucleotide sequence ID" value="NZ_WELI01000001.1"/>
</dbReference>
<comment type="caution">
    <text evidence="3">The sequence shown here is derived from an EMBL/GenBank/DDBJ whole genome shotgun (WGS) entry which is preliminary data.</text>
</comment>
<accession>A0A7J5U4W9</accession>
<keyword evidence="1" id="KW-0472">Membrane</keyword>
<protein>
    <recommendedName>
        <fullName evidence="2">HTH LytTR-type domain-containing protein</fullName>
    </recommendedName>
</protein>
<keyword evidence="1" id="KW-1133">Transmembrane helix</keyword>
<dbReference type="Gene3D" id="2.40.50.1020">
    <property type="entry name" value="LytTr DNA-binding domain"/>
    <property type="match status" value="1"/>
</dbReference>
<feature type="transmembrane region" description="Helical" evidence="1">
    <location>
        <begin position="62"/>
        <end position="82"/>
    </location>
</feature>
<dbReference type="AlphaFoldDB" id="A0A7J5U4W9"/>
<dbReference type="Proteomes" id="UP000488299">
    <property type="component" value="Unassembled WGS sequence"/>
</dbReference>
<dbReference type="PANTHER" id="PTHR37299">
    <property type="entry name" value="TRANSCRIPTIONAL REGULATOR-RELATED"/>
    <property type="match status" value="1"/>
</dbReference>
<dbReference type="SMART" id="SM00850">
    <property type="entry name" value="LytTR"/>
    <property type="match status" value="1"/>
</dbReference>